<dbReference type="GeneID" id="107106368"/>
<reference evidence="7" key="1">
    <citation type="submission" date="2025-08" db="UniProtKB">
        <authorList>
            <consortium name="RefSeq"/>
        </authorList>
    </citation>
    <scope>IDENTIFICATION</scope>
</reference>
<organism evidence="6 7">
    <name type="scientific">Gekko japonicus</name>
    <name type="common">Schlegel's Japanese gecko</name>
    <dbReference type="NCBI Taxonomy" id="146911"/>
    <lineage>
        <taxon>Eukaryota</taxon>
        <taxon>Metazoa</taxon>
        <taxon>Chordata</taxon>
        <taxon>Craniata</taxon>
        <taxon>Vertebrata</taxon>
        <taxon>Euteleostomi</taxon>
        <taxon>Lepidosauria</taxon>
        <taxon>Squamata</taxon>
        <taxon>Bifurcata</taxon>
        <taxon>Gekkota</taxon>
        <taxon>Gekkonidae</taxon>
        <taxon>Gekkoninae</taxon>
        <taxon>Gekko</taxon>
    </lineage>
</organism>
<comment type="similarity">
    <text evidence="1">Belongs to the phosphatase and actin regulator family.</text>
</comment>
<keyword evidence="2" id="KW-0677">Repeat</keyword>
<keyword evidence="6" id="KW-1185">Reference proteome</keyword>
<dbReference type="Proteomes" id="UP000694871">
    <property type="component" value="Unplaced"/>
</dbReference>
<evidence type="ECO:0000256" key="2">
    <source>
        <dbReference type="ARBA" id="ARBA00022737"/>
    </source>
</evidence>
<dbReference type="RefSeq" id="XP_015261991.1">
    <property type="nucleotide sequence ID" value="XM_015406505.1"/>
</dbReference>
<accession>A0ABM1JKK4</accession>
<evidence type="ECO:0000313" key="7">
    <source>
        <dbReference type="RefSeq" id="XP_015261991.1"/>
    </source>
</evidence>
<protein>
    <submittedName>
        <fullName evidence="7">Phosphatase and actin regulator 3-like</fullName>
    </submittedName>
</protein>
<feature type="repeat" description="RPEL" evidence="4">
    <location>
        <begin position="52"/>
        <end position="77"/>
    </location>
</feature>
<evidence type="ECO:0000256" key="4">
    <source>
        <dbReference type="PROSITE-ProRule" id="PRU00401"/>
    </source>
</evidence>
<feature type="region of interest" description="Disordered" evidence="5">
    <location>
        <begin position="89"/>
        <end position="237"/>
    </location>
</feature>
<keyword evidence="3" id="KW-0009">Actin-binding</keyword>
<dbReference type="PROSITE" id="PS51073">
    <property type="entry name" value="RPEL"/>
    <property type="match status" value="1"/>
</dbReference>
<dbReference type="InterPro" id="IPR004018">
    <property type="entry name" value="RPEL_repeat"/>
</dbReference>
<evidence type="ECO:0000256" key="3">
    <source>
        <dbReference type="ARBA" id="ARBA00023203"/>
    </source>
</evidence>
<evidence type="ECO:0000256" key="5">
    <source>
        <dbReference type="SAM" id="MobiDB-lite"/>
    </source>
</evidence>
<sequence length="265" mass="29204">MDQSPAVRSEYLVSGIRTPPVRRNSKLATLGRIFKPWKWRKKKNEKLKQTSAALEKKTAARQGRDELIKKGLLEMMEQDSEVKACTADGATRAMLSDPSSPSCQALTTEETQRERRSATTNATSFGEELHLEELREDPAKKMPTSTDERENASLPASEEHPQALLLSESTEAPQNQMDRNPAQLPSPPPSLPILPPKTAPKVSKIVPGQAAPFQPSGQKVSDPHLRGQHTTPTGSPHLAAVHLPLPPSRVIEELHRALATKHRQD</sequence>
<evidence type="ECO:0000256" key="1">
    <source>
        <dbReference type="ARBA" id="ARBA00009795"/>
    </source>
</evidence>
<dbReference type="PANTHER" id="PTHR12751">
    <property type="entry name" value="PHOSPHATASE AND ACTIN REGULATOR PHACTR"/>
    <property type="match status" value="1"/>
</dbReference>
<feature type="non-terminal residue" evidence="7">
    <location>
        <position position="265"/>
    </location>
</feature>
<dbReference type="PANTHER" id="PTHR12751:SF7">
    <property type="entry name" value="PHOSPHATASE AND ACTIN REGULATOR 3"/>
    <property type="match status" value="1"/>
</dbReference>
<gene>
    <name evidence="7" type="primary">LOC107106368</name>
</gene>
<evidence type="ECO:0000313" key="6">
    <source>
        <dbReference type="Proteomes" id="UP000694871"/>
    </source>
</evidence>
<feature type="compositionally biased region" description="Polar residues" evidence="5">
    <location>
        <begin position="167"/>
        <end position="178"/>
    </location>
</feature>
<feature type="compositionally biased region" description="Polar residues" evidence="5">
    <location>
        <begin position="97"/>
        <end position="109"/>
    </location>
</feature>
<proteinExistence type="inferred from homology"/>
<feature type="compositionally biased region" description="Basic and acidic residues" evidence="5">
    <location>
        <begin position="127"/>
        <end position="161"/>
    </location>
</feature>
<name>A0ABM1JKK4_GEKJA</name>
<feature type="compositionally biased region" description="Pro residues" evidence="5">
    <location>
        <begin position="184"/>
        <end position="198"/>
    </location>
</feature>